<proteinExistence type="inferred from homology"/>
<gene>
    <name evidence="6" type="primary">speB</name>
    <name evidence="6" type="ORF">SOO65_05535</name>
</gene>
<dbReference type="PROSITE" id="PS01053">
    <property type="entry name" value="ARGINASE_1"/>
    <property type="match status" value="1"/>
</dbReference>
<dbReference type="PIRSF" id="PIRSF036979">
    <property type="entry name" value="Arginase"/>
    <property type="match status" value="1"/>
</dbReference>
<evidence type="ECO:0000256" key="5">
    <source>
        <dbReference type="RuleBase" id="RU003684"/>
    </source>
</evidence>
<feature type="binding site" evidence="4">
    <location>
        <position position="125"/>
    </location>
    <ligand>
        <name>Mn(2+)</name>
        <dbReference type="ChEBI" id="CHEBI:29035"/>
        <label>1</label>
    </ligand>
</feature>
<dbReference type="GO" id="GO:0046872">
    <property type="term" value="F:metal ion binding"/>
    <property type="evidence" value="ECO:0007669"/>
    <property type="project" value="UniProtKB-KW"/>
</dbReference>
<dbReference type="Gene3D" id="3.40.800.10">
    <property type="entry name" value="Ureohydrolase domain"/>
    <property type="match status" value="1"/>
</dbReference>
<dbReference type="InterPro" id="IPR020855">
    <property type="entry name" value="Ureohydrolase_Mn_BS"/>
</dbReference>
<evidence type="ECO:0000313" key="6">
    <source>
        <dbReference type="EMBL" id="WPU66202.1"/>
    </source>
</evidence>
<dbReference type="EC" id="3.5.3.11" evidence="6"/>
<dbReference type="SUPFAM" id="SSF52768">
    <property type="entry name" value="Arginase/deacetylase"/>
    <property type="match status" value="1"/>
</dbReference>
<dbReference type="InterPro" id="IPR023696">
    <property type="entry name" value="Ureohydrolase_dom_sf"/>
</dbReference>
<keyword evidence="3 5" id="KW-0378">Hydrolase</keyword>
<dbReference type="KEGG" id="psti:SOO65_05535"/>
<evidence type="ECO:0000256" key="3">
    <source>
        <dbReference type="ARBA" id="ARBA00022801"/>
    </source>
</evidence>
<keyword evidence="4" id="KW-0464">Manganese</keyword>
<dbReference type="RefSeq" id="WP_321398173.1">
    <property type="nucleotide sequence ID" value="NZ_CP139487.1"/>
</dbReference>
<dbReference type="GO" id="GO:0033389">
    <property type="term" value="P:putrescine biosynthetic process from arginine, via agmatine"/>
    <property type="evidence" value="ECO:0007669"/>
    <property type="project" value="TreeGrafter"/>
</dbReference>
<accession>A0AAX4HSK4</accession>
<evidence type="ECO:0000256" key="1">
    <source>
        <dbReference type="ARBA" id="ARBA00009227"/>
    </source>
</evidence>
<organism evidence="6 7">
    <name type="scientific">Peredibacter starrii</name>
    <dbReference type="NCBI Taxonomy" id="28202"/>
    <lineage>
        <taxon>Bacteria</taxon>
        <taxon>Pseudomonadati</taxon>
        <taxon>Bdellovibrionota</taxon>
        <taxon>Bacteriovoracia</taxon>
        <taxon>Bacteriovoracales</taxon>
        <taxon>Bacteriovoracaceae</taxon>
        <taxon>Peredibacter</taxon>
    </lineage>
</organism>
<reference evidence="6 7" key="1">
    <citation type="submission" date="2023-11" db="EMBL/GenBank/DDBJ databases">
        <title>Peredibacter starrii A3.12.</title>
        <authorList>
            <person name="Mitchell R.J."/>
        </authorList>
    </citation>
    <scope>NUCLEOTIDE SEQUENCE [LARGE SCALE GENOMIC DNA]</scope>
    <source>
        <strain evidence="6 7">A3.12</strain>
    </source>
</reference>
<dbReference type="GO" id="GO:0008783">
    <property type="term" value="F:agmatinase activity"/>
    <property type="evidence" value="ECO:0007669"/>
    <property type="project" value="UniProtKB-EC"/>
</dbReference>
<name>A0AAX4HSK4_9BACT</name>
<keyword evidence="2 4" id="KW-0479">Metal-binding</keyword>
<dbReference type="PROSITE" id="PS51409">
    <property type="entry name" value="ARGINASE_2"/>
    <property type="match status" value="1"/>
</dbReference>
<dbReference type="PANTHER" id="PTHR11358">
    <property type="entry name" value="ARGINASE/AGMATINASE"/>
    <property type="match status" value="1"/>
</dbReference>
<dbReference type="Proteomes" id="UP001324634">
    <property type="component" value="Chromosome"/>
</dbReference>
<dbReference type="Pfam" id="PF00491">
    <property type="entry name" value="Arginase"/>
    <property type="match status" value="1"/>
</dbReference>
<feature type="binding site" evidence="4">
    <location>
        <position position="150"/>
    </location>
    <ligand>
        <name>Mn(2+)</name>
        <dbReference type="ChEBI" id="CHEBI:29035"/>
        <label>1</label>
    </ligand>
</feature>
<protein>
    <submittedName>
        <fullName evidence="6">Agmatinase</fullName>
        <ecNumber evidence="6">3.5.3.11</ecNumber>
    </submittedName>
</protein>
<dbReference type="CDD" id="cd11593">
    <property type="entry name" value="Agmatinase-like_2"/>
    <property type="match status" value="1"/>
</dbReference>
<evidence type="ECO:0000256" key="2">
    <source>
        <dbReference type="ARBA" id="ARBA00022723"/>
    </source>
</evidence>
<dbReference type="InterPro" id="IPR006035">
    <property type="entry name" value="Ureohydrolase"/>
</dbReference>
<dbReference type="EMBL" id="CP139487">
    <property type="protein sequence ID" value="WPU66202.1"/>
    <property type="molecule type" value="Genomic_DNA"/>
</dbReference>
<evidence type="ECO:0000313" key="7">
    <source>
        <dbReference type="Proteomes" id="UP001324634"/>
    </source>
</evidence>
<feature type="binding site" evidence="4">
    <location>
        <position position="228"/>
    </location>
    <ligand>
        <name>Mn(2+)</name>
        <dbReference type="ChEBI" id="CHEBI:29035"/>
        <label>1</label>
    </ligand>
</feature>
<feature type="binding site" evidence="4">
    <location>
        <position position="230"/>
    </location>
    <ligand>
        <name>Mn(2+)</name>
        <dbReference type="ChEBI" id="CHEBI:29035"/>
        <label>1</label>
    </ligand>
</feature>
<comment type="cofactor">
    <cofactor evidence="4">
        <name>Mn(2+)</name>
        <dbReference type="ChEBI" id="CHEBI:29035"/>
    </cofactor>
    <text evidence="4">Binds 2 manganese ions per subunit.</text>
</comment>
<keyword evidence="7" id="KW-1185">Reference proteome</keyword>
<sequence length="300" mass="34272">MTNKEPRLIKEVEGLEPQKPFIGTQYAEAIFSHSTHIIGFCFDGTTSFRPGARFAPSAIREASYGLEDYSPYLDKDTQDYNIITMGDLPTYPSKWHLTNEFFMEMTKDLDLKKDEIKFVTLGGEHSISYGPIVTYMKNYPDLVLLHLDAHTDLRDGYLEEKYSHASIIRRVLDHFTPKNRLIQYGIRSGPRQEFNWMKENKTLASSLKECCEWLEGIDDSRPIYLTLDLDFFDPGFFPGTGTPEAGGEDFHGFMKILKILNRKNFVGADIVELAPMLDATNNSSCFASKVTREIMLAMNK</sequence>
<dbReference type="InterPro" id="IPR005925">
    <property type="entry name" value="Agmatinase-rel"/>
</dbReference>
<dbReference type="NCBIfam" id="TIGR01230">
    <property type="entry name" value="agmatinase"/>
    <property type="match status" value="1"/>
</dbReference>
<dbReference type="PANTHER" id="PTHR11358:SF26">
    <property type="entry name" value="GUANIDINO ACID HYDROLASE, MITOCHONDRIAL"/>
    <property type="match status" value="1"/>
</dbReference>
<feature type="binding site" evidence="4">
    <location>
        <position position="148"/>
    </location>
    <ligand>
        <name>Mn(2+)</name>
        <dbReference type="ChEBI" id="CHEBI:29035"/>
        <label>1</label>
    </ligand>
</feature>
<feature type="binding site" evidence="4">
    <location>
        <position position="152"/>
    </location>
    <ligand>
        <name>Mn(2+)</name>
        <dbReference type="ChEBI" id="CHEBI:29035"/>
        <label>1</label>
    </ligand>
</feature>
<comment type="similarity">
    <text evidence="1">Belongs to the arginase family. Agmatinase subfamily.</text>
</comment>
<dbReference type="AlphaFoldDB" id="A0AAX4HSK4"/>
<evidence type="ECO:0000256" key="4">
    <source>
        <dbReference type="PIRSR" id="PIRSR036979-1"/>
    </source>
</evidence>